<reference evidence="10" key="1">
    <citation type="submission" date="2016-11" db="EMBL/GenBank/DDBJ databases">
        <authorList>
            <person name="Varghese N."/>
            <person name="Submissions S."/>
        </authorList>
    </citation>
    <scope>NUCLEOTIDE SEQUENCE [LARGE SCALE GENOMIC DNA]</scope>
    <source>
        <strain evidence="10">DSM 2635</strain>
    </source>
</reference>
<dbReference type="GO" id="GO:0006508">
    <property type="term" value="P:proteolysis"/>
    <property type="evidence" value="ECO:0007669"/>
    <property type="project" value="UniProtKB-KW"/>
</dbReference>
<gene>
    <name evidence="9" type="ORF">SAMN04488530_1058</name>
</gene>
<dbReference type="InterPro" id="IPR006741">
    <property type="entry name" value="AgrB"/>
</dbReference>
<accession>A0A1M5LLE4</accession>
<feature type="transmembrane region" description="Helical" evidence="8">
    <location>
        <begin position="168"/>
        <end position="188"/>
    </location>
</feature>
<dbReference type="Pfam" id="PF04647">
    <property type="entry name" value="AgrB"/>
    <property type="match status" value="1"/>
</dbReference>
<sequence>MFKSCAQKITSFLALNKEIDSSEYDVYAYGFEVLISFIFNSIMIIATGILCNKIIHTIIFLTCYCPVRQFAGGYHAENYKRCSLTFLGMFLVTVFTDKYLVASISPIFLGIYTFISYAGIYSLSPVEHRNNPLNEGEKKKYKKMARLISSIIVIFILVALTKNSLHNYAFYAGSSLFWIFIMLVLGIIKNIRRV</sequence>
<evidence type="ECO:0000313" key="9">
    <source>
        <dbReference type="EMBL" id="SHG65954.1"/>
    </source>
</evidence>
<evidence type="ECO:0000313" key="10">
    <source>
        <dbReference type="Proteomes" id="UP000243255"/>
    </source>
</evidence>
<dbReference type="STRING" id="1121321.SAMN04488530_1058"/>
<evidence type="ECO:0000256" key="2">
    <source>
        <dbReference type="ARBA" id="ARBA00022654"/>
    </source>
</evidence>
<evidence type="ECO:0000256" key="5">
    <source>
        <dbReference type="ARBA" id="ARBA00022801"/>
    </source>
</evidence>
<proteinExistence type="predicted"/>
<keyword evidence="5" id="KW-0378">Hydrolase</keyword>
<keyword evidence="10" id="KW-1185">Reference proteome</keyword>
<dbReference type="Proteomes" id="UP000243255">
    <property type="component" value="Unassembled WGS sequence"/>
</dbReference>
<evidence type="ECO:0000256" key="7">
    <source>
        <dbReference type="ARBA" id="ARBA00023136"/>
    </source>
</evidence>
<dbReference type="SMART" id="SM00793">
    <property type="entry name" value="AgrB"/>
    <property type="match status" value="1"/>
</dbReference>
<dbReference type="RefSeq" id="WP_073124302.1">
    <property type="nucleotide sequence ID" value="NZ_BAABCH010000026.1"/>
</dbReference>
<name>A0A1M5LLE4_9FIRM</name>
<evidence type="ECO:0000256" key="1">
    <source>
        <dbReference type="ARBA" id="ARBA00022475"/>
    </source>
</evidence>
<dbReference type="EMBL" id="FQWX01000005">
    <property type="protein sequence ID" value="SHG65954.1"/>
    <property type="molecule type" value="Genomic_DNA"/>
</dbReference>
<feature type="transmembrane region" description="Helical" evidence="8">
    <location>
        <begin position="26"/>
        <end position="51"/>
    </location>
</feature>
<protein>
    <submittedName>
        <fullName evidence="9">Accessory gene regulator B</fullName>
    </submittedName>
</protein>
<dbReference type="OrthoDB" id="9815055at2"/>
<keyword evidence="2" id="KW-0673">Quorum sensing</keyword>
<organism evidence="9 10">
    <name type="scientific">Asaccharospora irregularis DSM 2635</name>
    <dbReference type="NCBI Taxonomy" id="1121321"/>
    <lineage>
        <taxon>Bacteria</taxon>
        <taxon>Bacillati</taxon>
        <taxon>Bacillota</taxon>
        <taxon>Clostridia</taxon>
        <taxon>Peptostreptococcales</taxon>
        <taxon>Peptostreptococcaceae</taxon>
        <taxon>Asaccharospora</taxon>
    </lineage>
</organism>
<evidence type="ECO:0000256" key="4">
    <source>
        <dbReference type="ARBA" id="ARBA00022692"/>
    </source>
</evidence>
<keyword evidence="1" id="KW-1003">Cell membrane</keyword>
<feature type="transmembrane region" description="Helical" evidence="8">
    <location>
        <begin position="101"/>
        <end position="123"/>
    </location>
</feature>
<evidence type="ECO:0000256" key="3">
    <source>
        <dbReference type="ARBA" id="ARBA00022670"/>
    </source>
</evidence>
<evidence type="ECO:0000256" key="6">
    <source>
        <dbReference type="ARBA" id="ARBA00022989"/>
    </source>
</evidence>
<evidence type="ECO:0000256" key="8">
    <source>
        <dbReference type="SAM" id="Phobius"/>
    </source>
</evidence>
<keyword evidence="3" id="KW-0645">Protease</keyword>
<dbReference type="AlphaFoldDB" id="A0A1M5LLE4"/>
<keyword evidence="4 8" id="KW-0812">Transmembrane</keyword>
<dbReference type="GO" id="GO:0008233">
    <property type="term" value="F:peptidase activity"/>
    <property type="evidence" value="ECO:0007669"/>
    <property type="project" value="UniProtKB-KW"/>
</dbReference>
<dbReference type="GO" id="GO:0016020">
    <property type="term" value="C:membrane"/>
    <property type="evidence" value="ECO:0007669"/>
    <property type="project" value="InterPro"/>
</dbReference>
<keyword evidence="6 8" id="KW-1133">Transmembrane helix</keyword>
<keyword evidence="7 8" id="KW-0472">Membrane</keyword>
<feature type="transmembrane region" description="Helical" evidence="8">
    <location>
        <begin position="144"/>
        <end position="162"/>
    </location>
</feature>
<dbReference type="GO" id="GO:0009372">
    <property type="term" value="P:quorum sensing"/>
    <property type="evidence" value="ECO:0007669"/>
    <property type="project" value="UniProtKB-KW"/>
</dbReference>